<name>A0A0S2DG82_LYSEN</name>
<dbReference type="InterPro" id="IPR036097">
    <property type="entry name" value="HisK_dim/P_sf"/>
</dbReference>
<dbReference type="InterPro" id="IPR050351">
    <property type="entry name" value="BphY/WalK/GraS-like"/>
</dbReference>
<evidence type="ECO:0000256" key="4">
    <source>
        <dbReference type="ARBA" id="ARBA00022553"/>
    </source>
</evidence>
<dbReference type="PROSITE" id="PS50839">
    <property type="entry name" value="CHASE"/>
    <property type="match status" value="1"/>
</dbReference>
<dbReference type="KEGG" id="lez:GLE_2223"/>
<dbReference type="PROSITE" id="PS50109">
    <property type="entry name" value="HIS_KIN"/>
    <property type="match status" value="1"/>
</dbReference>
<dbReference type="InterPro" id="IPR006189">
    <property type="entry name" value="CHASE_dom"/>
</dbReference>
<feature type="compositionally biased region" description="Low complexity" evidence="10">
    <location>
        <begin position="1"/>
        <end position="16"/>
    </location>
</feature>
<dbReference type="SMART" id="SM00387">
    <property type="entry name" value="HATPase_c"/>
    <property type="match status" value="1"/>
</dbReference>
<dbReference type="PANTHER" id="PTHR42878:SF15">
    <property type="entry name" value="BACTERIOPHYTOCHROME"/>
    <property type="match status" value="1"/>
</dbReference>
<dbReference type="Gene3D" id="3.30.450.20">
    <property type="entry name" value="PAS domain"/>
    <property type="match status" value="1"/>
</dbReference>
<evidence type="ECO:0000256" key="11">
    <source>
        <dbReference type="SAM" id="Phobius"/>
    </source>
</evidence>
<dbReference type="SUPFAM" id="SSF55785">
    <property type="entry name" value="PYP-like sensor domain (PAS domain)"/>
    <property type="match status" value="1"/>
</dbReference>
<dbReference type="Pfam" id="PF03924">
    <property type="entry name" value="CHASE"/>
    <property type="match status" value="1"/>
</dbReference>
<dbReference type="SUPFAM" id="SSF47384">
    <property type="entry name" value="Homodimeric domain of signal transducing histidine kinase"/>
    <property type="match status" value="1"/>
</dbReference>
<dbReference type="GO" id="GO:0030295">
    <property type="term" value="F:protein kinase activator activity"/>
    <property type="evidence" value="ECO:0007669"/>
    <property type="project" value="TreeGrafter"/>
</dbReference>
<dbReference type="PROSITE" id="PS50112">
    <property type="entry name" value="PAS"/>
    <property type="match status" value="1"/>
</dbReference>
<dbReference type="InterPro" id="IPR035965">
    <property type="entry name" value="PAS-like_dom_sf"/>
</dbReference>
<evidence type="ECO:0000256" key="5">
    <source>
        <dbReference type="ARBA" id="ARBA00022679"/>
    </source>
</evidence>
<evidence type="ECO:0000256" key="10">
    <source>
        <dbReference type="SAM" id="MobiDB-lite"/>
    </source>
</evidence>
<organism evidence="12 13">
    <name type="scientific">Lysobacter enzymogenes</name>
    <dbReference type="NCBI Taxonomy" id="69"/>
    <lineage>
        <taxon>Bacteria</taxon>
        <taxon>Pseudomonadati</taxon>
        <taxon>Pseudomonadota</taxon>
        <taxon>Gammaproteobacteria</taxon>
        <taxon>Lysobacterales</taxon>
        <taxon>Lysobacteraceae</taxon>
        <taxon>Lysobacter</taxon>
    </lineage>
</organism>
<feature type="region of interest" description="Disordered" evidence="10">
    <location>
        <begin position="1"/>
        <end position="24"/>
    </location>
</feature>
<feature type="transmembrane region" description="Helical" evidence="11">
    <location>
        <begin position="340"/>
        <end position="359"/>
    </location>
</feature>
<keyword evidence="4" id="KW-0597">Phosphoprotein</keyword>
<dbReference type="GO" id="GO:0005886">
    <property type="term" value="C:plasma membrane"/>
    <property type="evidence" value="ECO:0007669"/>
    <property type="project" value="UniProtKB-ARBA"/>
</dbReference>
<dbReference type="Gene3D" id="1.10.287.130">
    <property type="match status" value="1"/>
</dbReference>
<dbReference type="InterPro" id="IPR003661">
    <property type="entry name" value="HisK_dim/P_dom"/>
</dbReference>
<keyword evidence="9 11" id="KW-0472">Membrane</keyword>
<dbReference type="Pfam" id="PF02518">
    <property type="entry name" value="HATPase_c"/>
    <property type="match status" value="1"/>
</dbReference>
<comment type="catalytic activity">
    <reaction evidence="1">
        <text>ATP + protein L-histidine = ADP + protein N-phospho-L-histidine.</text>
        <dbReference type="EC" id="2.7.13.3"/>
    </reaction>
</comment>
<dbReference type="InterPro" id="IPR042240">
    <property type="entry name" value="CHASE_sf"/>
</dbReference>
<evidence type="ECO:0000256" key="6">
    <source>
        <dbReference type="ARBA" id="ARBA00022692"/>
    </source>
</evidence>
<keyword evidence="6 11" id="KW-0812">Transmembrane</keyword>
<dbReference type="GO" id="GO:0000155">
    <property type="term" value="F:phosphorelay sensor kinase activity"/>
    <property type="evidence" value="ECO:0007669"/>
    <property type="project" value="InterPro"/>
</dbReference>
<proteinExistence type="predicted"/>
<dbReference type="NCBIfam" id="TIGR00229">
    <property type="entry name" value="sensory_box"/>
    <property type="match status" value="1"/>
</dbReference>
<dbReference type="STRING" id="69.GLE_2223"/>
<sequence>MLRPMTTTDPAARAAPPNEPDPAPDFADVSGLLPRRGYVLAFIVFIVALVLVFTAWRVARDREQRSAQVEFIGRTAQVTELLQQRLVNFELVARGGVSLFASVQRPTAAQWKAYVEGMNLQRRFPSTLGLGFTGYVPQRLLVQLQNEWRDAGYGLLTVRPFGQREVYGPILYLEPRTAANVEVIGYDMFSEPVRHAAMEAALESGQARLSGKIDLLQDKHDGLRSTGLLLVLPVYLGGGRPLSPSLRRAEMQGWVYVPFRLQTFVDTSLAEGHKDLRFRIFDESGGGNALLFETPGVKPRQPAAFLHKTTFEVYGRTWRIEYESAPIEQAVPRMEGLRNMFALGIFTALLLYGIALVLAHTESRARQIAMRMTEDFRRSEARFRSAMQYSAIGKALLDSEGRIVDANPALAAIVGLSRAQLLDQRFDGLLEDEETDAHAQNEERNEEDGVHRATRRLRRQHGVARQVQLTYSPVPGKVGQDITGLVQVEDVTERLRAEARVHALNRTLEARVALRTRELSQANQELEAFAYSVSHDLRAPLRAIDGFSRILGEKYADRLDESGRGYLARVRKAASRMGDLIDALLKMSRLTRSELKHENVDLSRIAGEVVEELRVGEPQRAVEVRIAPGLQVVGDASLLRNLLGNLLGNAWKFTRDRDPATIEFGLADTPGGGREFFVRDNGTGFPQAYVDKLFRPFQRLHSVEDFAGHGIGLASVKRIVERHGGTIRAEGSEGEGAAFYFTLPGGGHGG</sequence>
<dbReference type="SUPFAM" id="SSF55874">
    <property type="entry name" value="ATPase domain of HSP90 chaperone/DNA topoisomerase II/histidine kinase"/>
    <property type="match status" value="1"/>
</dbReference>
<evidence type="ECO:0000256" key="9">
    <source>
        <dbReference type="ARBA" id="ARBA00023136"/>
    </source>
</evidence>
<dbReference type="CDD" id="cd00130">
    <property type="entry name" value="PAS"/>
    <property type="match status" value="1"/>
</dbReference>
<evidence type="ECO:0000313" key="13">
    <source>
        <dbReference type="Proteomes" id="UP000061569"/>
    </source>
</evidence>
<dbReference type="GO" id="GO:0007234">
    <property type="term" value="P:osmosensory signaling via phosphorelay pathway"/>
    <property type="evidence" value="ECO:0007669"/>
    <property type="project" value="TreeGrafter"/>
</dbReference>
<evidence type="ECO:0000313" key="12">
    <source>
        <dbReference type="EMBL" id="ALN57572.1"/>
    </source>
</evidence>
<gene>
    <name evidence="12" type="ORF">GLE_2223</name>
</gene>
<dbReference type="CDD" id="cd00082">
    <property type="entry name" value="HisKA"/>
    <property type="match status" value="1"/>
</dbReference>
<dbReference type="PANTHER" id="PTHR42878">
    <property type="entry name" value="TWO-COMPONENT HISTIDINE KINASE"/>
    <property type="match status" value="1"/>
</dbReference>
<evidence type="ECO:0000256" key="3">
    <source>
        <dbReference type="ARBA" id="ARBA00012438"/>
    </source>
</evidence>
<dbReference type="InterPro" id="IPR003594">
    <property type="entry name" value="HATPase_dom"/>
</dbReference>
<feature type="transmembrane region" description="Helical" evidence="11">
    <location>
        <begin position="38"/>
        <end position="56"/>
    </location>
</feature>
<dbReference type="SMART" id="SM00091">
    <property type="entry name" value="PAS"/>
    <property type="match status" value="1"/>
</dbReference>
<dbReference type="EMBL" id="CP013140">
    <property type="protein sequence ID" value="ALN57572.1"/>
    <property type="molecule type" value="Genomic_DNA"/>
</dbReference>
<evidence type="ECO:0000256" key="8">
    <source>
        <dbReference type="ARBA" id="ARBA00022989"/>
    </source>
</evidence>
<dbReference type="EC" id="2.7.13.3" evidence="3"/>
<comment type="subcellular location">
    <subcellularLocation>
        <location evidence="2">Membrane</location>
    </subcellularLocation>
</comment>
<dbReference type="InterPro" id="IPR000014">
    <property type="entry name" value="PAS"/>
</dbReference>
<dbReference type="Pfam" id="PF00512">
    <property type="entry name" value="HisKA"/>
    <property type="match status" value="1"/>
</dbReference>
<dbReference type="Gene3D" id="3.30.565.10">
    <property type="entry name" value="Histidine kinase-like ATPase, C-terminal domain"/>
    <property type="match status" value="1"/>
</dbReference>
<dbReference type="InterPro" id="IPR004358">
    <property type="entry name" value="Sig_transdc_His_kin-like_C"/>
</dbReference>
<dbReference type="FunFam" id="3.30.565.10:FF:000006">
    <property type="entry name" value="Sensor histidine kinase WalK"/>
    <property type="match status" value="1"/>
</dbReference>
<keyword evidence="7 12" id="KW-0418">Kinase</keyword>
<evidence type="ECO:0000256" key="2">
    <source>
        <dbReference type="ARBA" id="ARBA00004370"/>
    </source>
</evidence>
<dbReference type="InterPro" id="IPR005467">
    <property type="entry name" value="His_kinase_dom"/>
</dbReference>
<dbReference type="GO" id="GO:0000156">
    <property type="term" value="F:phosphorelay response regulator activity"/>
    <property type="evidence" value="ECO:0007669"/>
    <property type="project" value="TreeGrafter"/>
</dbReference>
<protein>
    <recommendedName>
        <fullName evidence="3">histidine kinase</fullName>
        <ecNumber evidence="3">2.7.13.3</ecNumber>
    </recommendedName>
</protein>
<dbReference type="AlphaFoldDB" id="A0A0S2DG82"/>
<dbReference type="InterPro" id="IPR036890">
    <property type="entry name" value="HATPase_C_sf"/>
</dbReference>
<accession>A0A0S2DG82</accession>
<dbReference type="Gene3D" id="3.30.450.350">
    <property type="entry name" value="CHASE domain"/>
    <property type="match status" value="1"/>
</dbReference>
<reference evidence="12 13" key="1">
    <citation type="submission" date="2015-11" db="EMBL/GenBank/DDBJ databases">
        <title>Genome sequences of Lysobacter enzymogenes strain C3 and Lysobacter antibioticus ATCC 29479.</title>
        <authorList>
            <person name="Kobayashi D.Y."/>
        </authorList>
    </citation>
    <scope>NUCLEOTIDE SEQUENCE [LARGE SCALE GENOMIC DNA]</scope>
    <source>
        <strain evidence="12 13">C3</strain>
    </source>
</reference>
<dbReference type="SMART" id="SM01079">
    <property type="entry name" value="CHASE"/>
    <property type="match status" value="1"/>
</dbReference>
<dbReference type="Pfam" id="PF08448">
    <property type="entry name" value="PAS_4"/>
    <property type="match status" value="1"/>
</dbReference>
<dbReference type="Proteomes" id="UP000061569">
    <property type="component" value="Chromosome"/>
</dbReference>
<dbReference type="InterPro" id="IPR013656">
    <property type="entry name" value="PAS_4"/>
</dbReference>
<dbReference type="OrthoDB" id="9808408at2"/>
<evidence type="ECO:0000256" key="7">
    <source>
        <dbReference type="ARBA" id="ARBA00022777"/>
    </source>
</evidence>
<dbReference type="SMART" id="SM00388">
    <property type="entry name" value="HisKA"/>
    <property type="match status" value="1"/>
</dbReference>
<keyword evidence="8 11" id="KW-1133">Transmembrane helix</keyword>
<keyword evidence="5" id="KW-0808">Transferase</keyword>
<dbReference type="PATRIC" id="fig|69.6.peg.2188"/>
<evidence type="ECO:0000256" key="1">
    <source>
        <dbReference type="ARBA" id="ARBA00000085"/>
    </source>
</evidence>
<dbReference type="PRINTS" id="PR00344">
    <property type="entry name" value="BCTRLSENSOR"/>
</dbReference>
<dbReference type="FunFam" id="1.10.287.130:FF:000070">
    <property type="entry name" value="Histidine kinase sensor protein"/>
    <property type="match status" value="1"/>
</dbReference>